<dbReference type="Proteomes" id="UP001163046">
    <property type="component" value="Unassembled WGS sequence"/>
</dbReference>
<evidence type="ECO:0000313" key="1">
    <source>
        <dbReference type="EMBL" id="KAJ7388013.1"/>
    </source>
</evidence>
<name>A0A9W9ZW25_9CNID</name>
<dbReference type="EMBL" id="MU825755">
    <property type="protein sequence ID" value="KAJ7388013.1"/>
    <property type="molecule type" value="Genomic_DNA"/>
</dbReference>
<proteinExistence type="predicted"/>
<keyword evidence="2" id="KW-1185">Reference proteome</keyword>
<gene>
    <name evidence="1" type="ORF">OS493_040385</name>
</gene>
<dbReference type="AlphaFoldDB" id="A0A9W9ZW25"/>
<reference evidence="1" key="1">
    <citation type="submission" date="2023-01" db="EMBL/GenBank/DDBJ databases">
        <title>Genome assembly of the deep-sea coral Lophelia pertusa.</title>
        <authorList>
            <person name="Herrera S."/>
            <person name="Cordes E."/>
        </authorList>
    </citation>
    <scope>NUCLEOTIDE SEQUENCE</scope>
    <source>
        <strain evidence="1">USNM1676648</strain>
        <tissue evidence="1">Polyp</tissue>
    </source>
</reference>
<organism evidence="1 2">
    <name type="scientific">Desmophyllum pertusum</name>
    <dbReference type="NCBI Taxonomy" id="174260"/>
    <lineage>
        <taxon>Eukaryota</taxon>
        <taxon>Metazoa</taxon>
        <taxon>Cnidaria</taxon>
        <taxon>Anthozoa</taxon>
        <taxon>Hexacorallia</taxon>
        <taxon>Scleractinia</taxon>
        <taxon>Caryophylliina</taxon>
        <taxon>Caryophylliidae</taxon>
        <taxon>Desmophyllum</taxon>
    </lineage>
</organism>
<feature type="non-terminal residue" evidence="1">
    <location>
        <position position="82"/>
    </location>
</feature>
<accession>A0A9W9ZW25</accession>
<sequence length="82" mass="9148">GFASVKFLTSGTVYMVILGQECLVMLCVHEIKPGETRSGSENHQEQRDDHELAEKYLKKYGQNVGTRITKQCDPTISSCSLL</sequence>
<comment type="caution">
    <text evidence="1">The sequence shown here is derived from an EMBL/GenBank/DDBJ whole genome shotgun (WGS) entry which is preliminary data.</text>
</comment>
<evidence type="ECO:0000313" key="2">
    <source>
        <dbReference type="Proteomes" id="UP001163046"/>
    </source>
</evidence>
<protein>
    <submittedName>
        <fullName evidence="1">Uncharacterized protein</fullName>
    </submittedName>
</protein>